<evidence type="ECO:0000256" key="1">
    <source>
        <dbReference type="SAM" id="Phobius"/>
    </source>
</evidence>
<dbReference type="PANTHER" id="PTHR36840">
    <property type="entry name" value="BLL5714 PROTEIN"/>
    <property type="match status" value="1"/>
</dbReference>
<accession>A0ABY3VP41</accession>
<feature type="transmembrane region" description="Helical" evidence="1">
    <location>
        <begin position="293"/>
        <end position="312"/>
    </location>
</feature>
<reference evidence="2" key="1">
    <citation type="submission" date="2022-08" db="EMBL/GenBank/DDBJ databases">
        <title>Whole genome sequencing of non-tuberculosis mycobacteria type-strains.</title>
        <authorList>
            <person name="Igarashi Y."/>
            <person name="Osugi A."/>
            <person name="Mitarai S."/>
        </authorList>
    </citation>
    <scope>NUCLEOTIDE SEQUENCE</scope>
    <source>
        <strain evidence="2">DSM 45127</strain>
    </source>
</reference>
<dbReference type="PANTHER" id="PTHR36840:SF1">
    <property type="entry name" value="BLL5714 PROTEIN"/>
    <property type="match status" value="1"/>
</dbReference>
<evidence type="ECO:0000313" key="3">
    <source>
        <dbReference type="Proteomes" id="UP001055336"/>
    </source>
</evidence>
<protein>
    <submittedName>
        <fullName evidence="2">Low temperature requirement protein A</fullName>
    </submittedName>
</protein>
<organism evidence="2 3">
    <name type="scientific">Mycobacterium paraterrae</name>
    <dbReference type="NCBI Taxonomy" id="577492"/>
    <lineage>
        <taxon>Bacteria</taxon>
        <taxon>Bacillati</taxon>
        <taxon>Actinomycetota</taxon>
        <taxon>Actinomycetes</taxon>
        <taxon>Mycobacteriales</taxon>
        <taxon>Mycobacteriaceae</taxon>
        <taxon>Mycobacterium</taxon>
    </lineage>
</organism>
<dbReference type="InterPro" id="IPR010640">
    <property type="entry name" value="Low_temperature_requirement_A"/>
</dbReference>
<sequence>MVEDDQQSGPRSEGNLELFFDLVFTFAMSQVTLLAVRDLSPTGFGRAALALLAVWWAWAGYTWLINTFDTENAWHEAVVIAAMAAMLVAAAALPAAFASGALVFALALLVVRLIHVLKFVAYSAHEDPELRRGTRRIAPAFVAAPALIVVAAFIDSPGRELLWIAAAVIDYGAPGVLGLGGFRVSPSYFVSRHGSIIIIALGEVVVQLGGAARQLDRWPVIAALVLGVAVIATFWWTYFGLTSGAKQRLEQVTGIERAHLARDAYSYLHLPLVAGIMLFAVGAHATIEHATVPLALAPATALAFGVALFYLADVAYRWRDHRQLAVDRAVTGGVAAVTLPLLLHIPALAALGLLAAIGVCRLSWELWRRPRIGPAVAGQAR</sequence>
<feature type="transmembrane region" description="Helical" evidence="1">
    <location>
        <begin position="137"/>
        <end position="155"/>
    </location>
</feature>
<keyword evidence="1" id="KW-1133">Transmembrane helix</keyword>
<feature type="transmembrane region" description="Helical" evidence="1">
    <location>
        <begin position="77"/>
        <end position="110"/>
    </location>
</feature>
<keyword evidence="3" id="KW-1185">Reference proteome</keyword>
<keyword evidence="1" id="KW-0472">Membrane</keyword>
<feature type="transmembrane region" description="Helical" evidence="1">
    <location>
        <begin position="161"/>
        <end position="182"/>
    </location>
</feature>
<keyword evidence="1" id="KW-0812">Transmembrane</keyword>
<feature type="transmembrane region" description="Helical" evidence="1">
    <location>
        <begin position="194"/>
        <end position="212"/>
    </location>
</feature>
<name>A0ABY3VP41_9MYCO</name>
<dbReference type="Pfam" id="PF06772">
    <property type="entry name" value="LtrA"/>
    <property type="match status" value="1"/>
</dbReference>
<dbReference type="RefSeq" id="WP_240262953.1">
    <property type="nucleotide sequence ID" value="NZ_CP092488.2"/>
</dbReference>
<feature type="transmembrane region" description="Helical" evidence="1">
    <location>
        <begin position="218"/>
        <end position="239"/>
    </location>
</feature>
<feature type="transmembrane region" description="Helical" evidence="1">
    <location>
        <begin position="48"/>
        <end position="65"/>
    </location>
</feature>
<gene>
    <name evidence="2" type="ORF">MKK62_08030</name>
</gene>
<dbReference type="EMBL" id="CP092488">
    <property type="protein sequence ID" value="UMB71201.1"/>
    <property type="molecule type" value="Genomic_DNA"/>
</dbReference>
<feature type="transmembrane region" description="Helical" evidence="1">
    <location>
        <begin position="267"/>
        <end position="287"/>
    </location>
</feature>
<proteinExistence type="predicted"/>
<dbReference type="Proteomes" id="UP001055336">
    <property type="component" value="Chromosome"/>
</dbReference>
<evidence type="ECO:0000313" key="2">
    <source>
        <dbReference type="EMBL" id="UMB71201.1"/>
    </source>
</evidence>